<keyword evidence="2" id="KW-0479">Metal-binding</keyword>
<dbReference type="PANTHER" id="PTHR42704:SF17">
    <property type="entry name" value="RIBULOSE BISPHOSPHATE CARBOXYLASE LARGE CHAIN"/>
    <property type="match status" value="1"/>
</dbReference>
<keyword evidence="8" id="KW-1185">Reference proteome</keyword>
<protein>
    <submittedName>
        <fullName evidence="7">Ribulose-bisphosphate carboxylase large subunit family protein</fullName>
    </submittedName>
</protein>
<dbReference type="Gene3D" id="3.20.20.110">
    <property type="entry name" value="Ribulose bisphosphate carboxylase, large subunit, C-terminal domain"/>
    <property type="match status" value="1"/>
</dbReference>
<evidence type="ECO:0000259" key="5">
    <source>
        <dbReference type="Pfam" id="PF00016"/>
    </source>
</evidence>
<evidence type="ECO:0000256" key="4">
    <source>
        <dbReference type="RuleBase" id="RU003834"/>
    </source>
</evidence>
<dbReference type="PANTHER" id="PTHR42704">
    <property type="entry name" value="RIBULOSE BISPHOSPHATE CARBOXYLASE"/>
    <property type="match status" value="1"/>
</dbReference>
<accession>A0ABS0XTS5</accession>
<dbReference type="PROSITE" id="PS00157">
    <property type="entry name" value="RUBISCO_LARGE"/>
    <property type="match status" value="1"/>
</dbReference>
<keyword evidence="3" id="KW-0460">Magnesium</keyword>
<dbReference type="Gene3D" id="3.30.70.150">
    <property type="entry name" value="RuBisCO large subunit, N-terminal domain"/>
    <property type="match status" value="1"/>
</dbReference>
<evidence type="ECO:0000313" key="8">
    <source>
        <dbReference type="Proteomes" id="UP000640426"/>
    </source>
</evidence>
<dbReference type="SUPFAM" id="SSF54966">
    <property type="entry name" value="RuBisCO, large subunit, small (N-terminal) domain"/>
    <property type="match status" value="1"/>
</dbReference>
<dbReference type="Pfam" id="PF02788">
    <property type="entry name" value="RuBisCO_large_N"/>
    <property type="match status" value="1"/>
</dbReference>
<name>A0ABS0XTS5_9SPHN</name>
<dbReference type="Proteomes" id="UP000640426">
    <property type="component" value="Unassembled WGS sequence"/>
</dbReference>
<evidence type="ECO:0000256" key="3">
    <source>
        <dbReference type="ARBA" id="ARBA00022842"/>
    </source>
</evidence>
<reference evidence="8" key="1">
    <citation type="submission" date="2020-12" db="EMBL/GenBank/DDBJ databases">
        <title>Hymenobacter sp.</title>
        <authorList>
            <person name="Kim M.K."/>
        </authorList>
    </citation>
    <scope>NUCLEOTIDE SEQUENCE [LARGE SCALE GENOMIC DNA]</scope>
    <source>
        <strain evidence="8">BT553</strain>
    </source>
</reference>
<comment type="similarity">
    <text evidence="4">Belongs to the RuBisCO large chain family.</text>
</comment>
<dbReference type="InterPro" id="IPR020878">
    <property type="entry name" value="RuBisCo_large_chain_AS"/>
</dbReference>
<dbReference type="InterPro" id="IPR036422">
    <property type="entry name" value="RuBisCO_lsu_N_sf"/>
</dbReference>
<dbReference type="RefSeq" id="WP_199040858.1">
    <property type="nucleotide sequence ID" value="NZ_JAELXS010000012.1"/>
</dbReference>
<dbReference type="SFLD" id="SFLDG00301">
    <property type="entry name" value="RuBisCO-like_proteins"/>
    <property type="match status" value="1"/>
</dbReference>
<gene>
    <name evidence="7" type="ORF">JAO74_16740</name>
</gene>
<dbReference type="InterPro" id="IPR036376">
    <property type="entry name" value="RuBisCO_lsu_C_sf"/>
</dbReference>
<comment type="caution">
    <text evidence="7">The sequence shown here is derived from an EMBL/GenBank/DDBJ whole genome shotgun (WGS) entry which is preliminary data.</text>
</comment>
<dbReference type="EMBL" id="JAELXS010000012">
    <property type="protein sequence ID" value="MBJ6123436.1"/>
    <property type="molecule type" value="Genomic_DNA"/>
</dbReference>
<dbReference type="InterPro" id="IPR017443">
    <property type="entry name" value="RuBisCO_lsu_fd_N"/>
</dbReference>
<feature type="domain" description="Ribulose bisphosphate carboxylase large subunit ferrodoxin-like N-terminal" evidence="6">
    <location>
        <begin position="6"/>
        <end position="127"/>
    </location>
</feature>
<dbReference type="SUPFAM" id="SSF51649">
    <property type="entry name" value="RuBisCo, C-terminal domain"/>
    <property type="match status" value="1"/>
</dbReference>
<dbReference type="InterPro" id="IPR000685">
    <property type="entry name" value="RuBisCO_lsu_C"/>
</dbReference>
<evidence type="ECO:0000259" key="6">
    <source>
        <dbReference type="Pfam" id="PF02788"/>
    </source>
</evidence>
<dbReference type="CDD" id="cd08207">
    <property type="entry name" value="RLP_NonPhot"/>
    <property type="match status" value="1"/>
</dbReference>
<dbReference type="InterPro" id="IPR033966">
    <property type="entry name" value="RuBisCO"/>
</dbReference>
<feature type="domain" description="Ribulose bisphosphate carboxylase large subunit C-terminal" evidence="5">
    <location>
        <begin position="139"/>
        <end position="419"/>
    </location>
</feature>
<proteinExistence type="inferred from homology"/>
<dbReference type="Pfam" id="PF00016">
    <property type="entry name" value="RuBisCO_large"/>
    <property type="match status" value="1"/>
</dbReference>
<sequence>MTVPRILARYTIETAYPLEQAATTMAGEQSTGTFVRVPGETDELREAHAARVEELVELGEVATPSLPGSGLPKGGDGRRRVAAVTLSWPVANIGPSLPNLLATVAGNLSELKAFSGLKLTDLVLPPVFLDRYQGPQFGVAGTRRLAGVHDRPIIGTIIKPSVGLSPEATAEQVRVLVGAGVDFIKDDELQSDGPHCPFDARISAVMRVIRDHAERTGKLVMYAANLTGDIDEMLARHDHVVAEGGTCIMASMNSIGLPAMKMLRAHSQLPIHGHRNGWGMLGRSPAIGMSFIAYQKLWRLAGIDHTHVNGIDNKFCEPNDSVIASARECLTPMFDPPHPGCEIVPVFSSGQSARQAAPTFAALGSVDCMFAAGGGIMAHPAGPAAGVRALRQAWDAAVAGVPVDEAARAAPELEAALAAFGG</sequence>
<comment type="cofactor">
    <cofactor evidence="1">
        <name>Mg(2+)</name>
        <dbReference type="ChEBI" id="CHEBI:18420"/>
    </cofactor>
</comment>
<organism evidence="7 8">
    <name type="scientific">Sphingomonas mollis</name>
    <dbReference type="NCBI Taxonomy" id="2795726"/>
    <lineage>
        <taxon>Bacteria</taxon>
        <taxon>Pseudomonadati</taxon>
        <taxon>Pseudomonadota</taxon>
        <taxon>Alphaproteobacteria</taxon>
        <taxon>Sphingomonadales</taxon>
        <taxon>Sphingomonadaceae</taxon>
        <taxon>Sphingomonas</taxon>
    </lineage>
</organism>
<evidence type="ECO:0000256" key="1">
    <source>
        <dbReference type="ARBA" id="ARBA00001946"/>
    </source>
</evidence>
<evidence type="ECO:0000313" key="7">
    <source>
        <dbReference type="EMBL" id="MBJ6123436.1"/>
    </source>
</evidence>
<evidence type="ECO:0000256" key="2">
    <source>
        <dbReference type="ARBA" id="ARBA00022723"/>
    </source>
</evidence>
<dbReference type="SFLD" id="SFLDS00014">
    <property type="entry name" value="RuBisCO"/>
    <property type="match status" value="1"/>
</dbReference>